<dbReference type="AlphaFoldDB" id="A0A061SIJ6"/>
<evidence type="ECO:0000313" key="2">
    <source>
        <dbReference type="Proteomes" id="UP000027337"/>
    </source>
</evidence>
<dbReference type="Proteomes" id="UP000027337">
    <property type="component" value="Unassembled WGS sequence"/>
</dbReference>
<reference evidence="1 2" key="1">
    <citation type="journal article" date="2014" name="Genome Announc.">
        <title>Draft Genome Sequences of Two Isolates of the Roseobacter Group, Sulfitobacter sp. Strains 3SOLIMAR09 and 1FIGIMAR09, from Harbors of Mallorca Island (Mediterranean Sea).</title>
        <authorList>
            <person name="Mas-Llado M."/>
            <person name="Pina-Villalonga J.M."/>
            <person name="Brunet-Galmes I."/>
            <person name="Nogales B."/>
            <person name="Bosch R."/>
        </authorList>
    </citation>
    <scope>NUCLEOTIDE SEQUENCE [LARGE SCALE GENOMIC DNA]</scope>
    <source>
        <strain evidence="1 2">1FIGIMAR09</strain>
    </source>
</reference>
<dbReference type="RefSeq" id="WP_037911490.1">
    <property type="nucleotide sequence ID" value="NZ_JEMU01000026.1"/>
</dbReference>
<dbReference type="EMBL" id="JEMU01000026">
    <property type="protein sequence ID" value="KAJ01536.1"/>
    <property type="molecule type" value="Genomic_DNA"/>
</dbReference>
<name>A0A061SIJ6_9RHOB</name>
<gene>
    <name evidence="1" type="ORF">PM02_18815</name>
</gene>
<sequence length="272" mass="30853">MHKNSDEDAELALSNELYRIVNQLLHPHVKLDQTSSLLLRHKMPFDIGKPNQHDTKAEFEREFQIVQGAMEALRKLVPLFLRNEEKDEETVRTLDLLEADLDHNFMQNSPRVPINSVTNLIRSNVADVGAMSVIVLILIDFYRALRTRSDELEEQKDMFWNVPHRAPDYYARAIANRLAKLYAKETGQRPTSGSSGENGEPSTSFTRALEEIFQLLDIKSKPRSPADWAIRNLTDEDLLPEPTVGQILGLGPPPANLSLGSIFDIEQKGSRE</sequence>
<keyword evidence="2" id="KW-1185">Reference proteome</keyword>
<protein>
    <submittedName>
        <fullName evidence="1">Uncharacterized protein</fullName>
    </submittedName>
</protein>
<accession>A0A061SIJ6</accession>
<evidence type="ECO:0000313" key="1">
    <source>
        <dbReference type="EMBL" id="KAJ01536.1"/>
    </source>
</evidence>
<dbReference type="STRING" id="83219.PM02_18815"/>
<proteinExistence type="predicted"/>
<organism evidence="1 2">
    <name type="scientific">Sulfitobacter mediterraneus</name>
    <dbReference type="NCBI Taxonomy" id="83219"/>
    <lineage>
        <taxon>Bacteria</taxon>
        <taxon>Pseudomonadati</taxon>
        <taxon>Pseudomonadota</taxon>
        <taxon>Alphaproteobacteria</taxon>
        <taxon>Rhodobacterales</taxon>
        <taxon>Roseobacteraceae</taxon>
        <taxon>Sulfitobacter</taxon>
    </lineage>
</organism>
<comment type="caution">
    <text evidence="1">The sequence shown here is derived from an EMBL/GenBank/DDBJ whole genome shotgun (WGS) entry which is preliminary data.</text>
</comment>